<sequence>MQGRITAQAFSFDQQFKPYQKDEFVMVVLSPLYFKLTFFPLNYSYWKTA</sequence>
<dbReference type="Ensembl" id="ENSOSUT00000007918.1">
    <property type="protein sequence ID" value="ENSOSUP00000007619.1"/>
    <property type="gene ID" value="ENSOSUG00000005655.1"/>
</dbReference>
<accession>A0A8C8AMH4</accession>
<keyword evidence="1" id="KW-0812">Transmembrane</keyword>
<organism evidence="2 3">
    <name type="scientific">Otus sunia</name>
    <name type="common">Oriental scops-owl</name>
    <dbReference type="NCBI Taxonomy" id="257818"/>
    <lineage>
        <taxon>Eukaryota</taxon>
        <taxon>Metazoa</taxon>
        <taxon>Chordata</taxon>
        <taxon>Craniata</taxon>
        <taxon>Vertebrata</taxon>
        <taxon>Euteleostomi</taxon>
        <taxon>Archelosauria</taxon>
        <taxon>Archosauria</taxon>
        <taxon>Dinosauria</taxon>
        <taxon>Saurischia</taxon>
        <taxon>Theropoda</taxon>
        <taxon>Coelurosauria</taxon>
        <taxon>Aves</taxon>
        <taxon>Neognathae</taxon>
        <taxon>Neoaves</taxon>
        <taxon>Telluraves</taxon>
        <taxon>Strigiformes</taxon>
        <taxon>Strigidae</taxon>
        <taxon>Otus</taxon>
    </lineage>
</organism>
<reference evidence="2" key="1">
    <citation type="submission" date="2025-08" db="UniProtKB">
        <authorList>
            <consortium name="Ensembl"/>
        </authorList>
    </citation>
    <scope>IDENTIFICATION</scope>
</reference>
<keyword evidence="1" id="KW-1133">Transmembrane helix</keyword>
<proteinExistence type="predicted"/>
<evidence type="ECO:0000256" key="1">
    <source>
        <dbReference type="SAM" id="Phobius"/>
    </source>
</evidence>
<protein>
    <submittedName>
        <fullName evidence="2">Uncharacterized protein</fullName>
    </submittedName>
</protein>
<keyword evidence="3" id="KW-1185">Reference proteome</keyword>
<evidence type="ECO:0000313" key="3">
    <source>
        <dbReference type="Proteomes" id="UP000694552"/>
    </source>
</evidence>
<dbReference type="InterPro" id="IPR029416">
    <property type="entry name" value="CFAP300"/>
</dbReference>
<name>A0A8C8AMH4_9STRI</name>
<reference evidence="2" key="2">
    <citation type="submission" date="2025-09" db="UniProtKB">
        <authorList>
            <consortium name="Ensembl"/>
        </authorList>
    </citation>
    <scope>IDENTIFICATION</scope>
</reference>
<dbReference type="AlphaFoldDB" id="A0A8C8AMH4"/>
<dbReference type="Pfam" id="PF14926">
    <property type="entry name" value="CFAP300"/>
    <property type="match status" value="1"/>
</dbReference>
<feature type="transmembrane region" description="Helical" evidence="1">
    <location>
        <begin position="24"/>
        <end position="46"/>
    </location>
</feature>
<dbReference type="Proteomes" id="UP000694552">
    <property type="component" value="Unplaced"/>
</dbReference>
<keyword evidence="1" id="KW-0472">Membrane</keyword>
<evidence type="ECO:0000313" key="2">
    <source>
        <dbReference type="Ensembl" id="ENSOSUP00000007619.1"/>
    </source>
</evidence>